<feature type="transmembrane region" description="Helical" evidence="7">
    <location>
        <begin position="147"/>
        <end position="167"/>
    </location>
</feature>
<gene>
    <name evidence="9" type="ORF">CAL65_12795</name>
</gene>
<dbReference type="GO" id="GO:0022857">
    <property type="term" value="F:transmembrane transporter activity"/>
    <property type="evidence" value="ECO:0007669"/>
    <property type="project" value="InterPro"/>
</dbReference>
<dbReference type="CDD" id="cd17321">
    <property type="entry name" value="MFS_MMR_MDR_like"/>
    <property type="match status" value="1"/>
</dbReference>
<sequence>MTTAVPLDQSITARPAGKREWWGLAVLMLPTILLAVDMTVLHLAVPSLSADLAPTSTQLLWILDIYGFMIAGFLITMGTLGDRIGRRRLLLIGALAFGIASVIAAFATTAEMLIAARALLGVAGATLMPSTLSLIRNMFLVEQERTFAITVWMTGFIVGSAAGPLVGGLMLEFFWWGSVFLLGVPVMALLLITGPVLLPEFRDEASGRLDLTSAVLSIVSLLTIIYGVKHIARDGIAVASVLTIVAGLAVGAVFIRRQRRLADPMFDLTLFKRRAFSVSIVAMLLTILALSGTWLVVFQYLQGVLELSPLMAGVAMLPATGVQVVASLLVPALSRRVSRSVLIASGLLVAALGFAAMTQAAGSGSLILLLVAVVLMSTGVMPMMVLGVDLVVSSAPVEKAGAASATSETAAELGMALGIAVFGSIAAAVYRKQMIDTASSSLPPELVAIAQDTLGGALAAVKELPAVAGAELLAAAQAAFSAALYTNAMIGAVIAVGVAVLTACCLRQVSVSAPPAADDALDTRPSV</sequence>
<feature type="domain" description="Major facilitator superfamily (MFS) profile" evidence="8">
    <location>
        <begin position="23"/>
        <end position="468"/>
    </location>
</feature>
<organism evidence="9 10">
    <name type="scientific">Alkalilimnicola ehrlichii</name>
    <dbReference type="NCBI Taxonomy" id="351052"/>
    <lineage>
        <taxon>Bacteria</taxon>
        <taxon>Pseudomonadati</taxon>
        <taxon>Pseudomonadota</taxon>
        <taxon>Gammaproteobacteria</taxon>
        <taxon>Chromatiales</taxon>
        <taxon>Ectothiorhodospiraceae</taxon>
        <taxon>Alkalilimnicola</taxon>
    </lineage>
</organism>
<dbReference type="RefSeq" id="WP_116303076.1">
    <property type="nucleotide sequence ID" value="NZ_NFZV01000017.1"/>
</dbReference>
<dbReference type="InterPro" id="IPR036259">
    <property type="entry name" value="MFS_trans_sf"/>
</dbReference>
<comment type="caution">
    <text evidence="9">The sequence shown here is derived from an EMBL/GenBank/DDBJ whole genome shotgun (WGS) entry which is preliminary data.</text>
</comment>
<dbReference type="SUPFAM" id="SSF103473">
    <property type="entry name" value="MFS general substrate transporter"/>
    <property type="match status" value="1"/>
</dbReference>
<feature type="transmembrane region" description="Helical" evidence="7">
    <location>
        <begin position="57"/>
        <end position="77"/>
    </location>
</feature>
<keyword evidence="10" id="KW-1185">Reference proteome</keyword>
<evidence type="ECO:0000256" key="1">
    <source>
        <dbReference type="ARBA" id="ARBA00004651"/>
    </source>
</evidence>
<feature type="transmembrane region" description="Helical" evidence="7">
    <location>
        <begin position="367"/>
        <end position="392"/>
    </location>
</feature>
<feature type="transmembrane region" description="Helical" evidence="7">
    <location>
        <begin position="413"/>
        <end position="430"/>
    </location>
</feature>
<dbReference type="PROSITE" id="PS50850">
    <property type="entry name" value="MFS"/>
    <property type="match status" value="1"/>
</dbReference>
<feature type="transmembrane region" description="Helical" evidence="7">
    <location>
        <begin position="276"/>
        <end position="301"/>
    </location>
</feature>
<dbReference type="EMBL" id="NFZW01000012">
    <property type="protein sequence ID" value="RFA35356.1"/>
    <property type="molecule type" value="Genomic_DNA"/>
</dbReference>
<dbReference type="PANTHER" id="PTHR42718">
    <property type="entry name" value="MAJOR FACILITATOR SUPERFAMILY MULTIDRUG TRANSPORTER MFSC"/>
    <property type="match status" value="1"/>
</dbReference>
<dbReference type="OrthoDB" id="9812221at2"/>
<keyword evidence="2" id="KW-0813">Transport</keyword>
<reference evidence="10" key="1">
    <citation type="submission" date="2017-05" db="EMBL/GenBank/DDBJ databases">
        <authorList>
            <person name="Sharma S."/>
            <person name="Sidhu C."/>
            <person name="Pinnaka A.K."/>
        </authorList>
    </citation>
    <scope>NUCLEOTIDE SEQUENCE [LARGE SCALE GENOMIC DNA]</scope>
    <source>
        <strain evidence="10">AK93</strain>
    </source>
</reference>
<feature type="transmembrane region" description="Helical" evidence="7">
    <location>
        <begin position="173"/>
        <end position="197"/>
    </location>
</feature>
<dbReference type="InterPro" id="IPR011701">
    <property type="entry name" value="MFS"/>
</dbReference>
<dbReference type="Gene3D" id="1.20.1250.20">
    <property type="entry name" value="MFS general substrate transporter like domains"/>
    <property type="match status" value="1"/>
</dbReference>
<evidence type="ECO:0000313" key="10">
    <source>
        <dbReference type="Proteomes" id="UP000256763"/>
    </source>
</evidence>
<keyword evidence="4 7" id="KW-0812">Transmembrane</keyword>
<evidence type="ECO:0000256" key="2">
    <source>
        <dbReference type="ARBA" id="ARBA00022448"/>
    </source>
</evidence>
<keyword evidence="5 7" id="KW-1133">Transmembrane helix</keyword>
<feature type="transmembrane region" description="Helical" evidence="7">
    <location>
        <begin position="114"/>
        <end position="135"/>
    </location>
</feature>
<evidence type="ECO:0000256" key="5">
    <source>
        <dbReference type="ARBA" id="ARBA00022989"/>
    </source>
</evidence>
<dbReference type="Proteomes" id="UP000256763">
    <property type="component" value="Unassembled WGS sequence"/>
</dbReference>
<dbReference type="GO" id="GO:0005886">
    <property type="term" value="C:plasma membrane"/>
    <property type="evidence" value="ECO:0007669"/>
    <property type="project" value="UniProtKB-SubCell"/>
</dbReference>
<name>A0A3E0WTQ4_9GAMM</name>
<feature type="transmembrane region" description="Helical" evidence="7">
    <location>
        <begin position="235"/>
        <end position="255"/>
    </location>
</feature>
<dbReference type="Gene3D" id="1.20.1720.10">
    <property type="entry name" value="Multidrug resistance protein D"/>
    <property type="match status" value="1"/>
</dbReference>
<feature type="transmembrane region" description="Helical" evidence="7">
    <location>
        <begin position="307"/>
        <end position="329"/>
    </location>
</feature>
<feature type="transmembrane region" description="Helical" evidence="7">
    <location>
        <begin position="341"/>
        <end position="361"/>
    </location>
</feature>
<proteinExistence type="predicted"/>
<evidence type="ECO:0000256" key="6">
    <source>
        <dbReference type="ARBA" id="ARBA00023136"/>
    </source>
</evidence>
<keyword evidence="6 7" id="KW-0472">Membrane</keyword>
<keyword evidence="3" id="KW-1003">Cell membrane</keyword>
<feature type="transmembrane region" description="Helical" evidence="7">
    <location>
        <begin position="209"/>
        <end position="229"/>
    </location>
</feature>
<feature type="transmembrane region" description="Helical" evidence="7">
    <location>
        <begin position="21"/>
        <end position="45"/>
    </location>
</feature>
<dbReference type="Pfam" id="PF07690">
    <property type="entry name" value="MFS_1"/>
    <property type="match status" value="1"/>
</dbReference>
<evidence type="ECO:0000256" key="4">
    <source>
        <dbReference type="ARBA" id="ARBA00022692"/>
    </source>
</evidence>
<protein>
    <submittedName>
        <fullName evidence="9">MFS transporter</fullName>
    </submittedName>
</protein>
<evidence type="ECO:0000256" key="7">
    <source>
        <dbReference type="SAM" id="Phobius"/>
    </source>
</evidence>
<accession>A0A3E0WTQ4</accession>
<dbReference type="AlphaFoldDB" id="A0A3E0WTQ4"/>
<evidence type="ECO:0000313" key="9">
    <source>
        <dbReference type="EMBL" id="RFA35356.1"/>
    </source>
</evidence>
<evidence type="ECO:0000259" key="8">
    <source>
        <dbReference type="PROSITE" id="PS50850"/>
    </source>
</evidence>
<feature type="transmembrane region" description="Helical" evidence="7">
    <location>
        <begin position="482"/>
        <end position="506"/>
    </location>
</feature>
<evidence type="ECO:0000256" key="3">
    <source>
        <dbReference type="ARBA" id="ARBA00022475"/>
    </source>
</evidence>
<dbReference type="PANTHER" id="PTHR42718:SF47">
    <property type="entry name" value="METHYL VIOLOGEN RESISTANCE PROTEIN SMVA"/>
    <property type="match status" value="1"/>
</dbReference>
<comment type="subcellular location">
    <subcellularLocation>
        <location evidence="1">Cell membrane</location>
        <topology evidence="1">Multi-pass membrane protein</topology>
    </subcellularLocation>
</comment>
<feature type="transmembrane region" description="Helical" evidence="7">
    <location>
        <begin position="89"/>
        <end position="108"/>
    </location>
</feature>
<dbReference type="InterPro" id="IPR020846">
    <property type="entry name" value="MFS_dom"/>
</dbReference>